<organism evidence="1 2">
    <name type="scientific">Aristaeella lactis</name>
    <dbReference type="NCBI Taxonomy" id="3046383"/>
    <lineage>
        <taxon>Bacteria</taxon>
        <taxon>Bacillati</taxon>
        <taxon>Bacillota</taxon>
        <taxon>Clostridia</taxon>
        <taxon>Eubacteriales</taxon>
        <taxon>Aristaeellaceae</taxon>
        <taxon>Aristaeella</taxon>
    </lineage>
</organism>
<dbReference type="Proteomes" id="UP000192328">
    <property type="component" value="Unassembled WGS sequence"/>
</dbReference>
<dbReference type="EMBL" id="FWXZ01000002">
    <property type="protein sequence ID" value="SMC57439.1"/>
    <property type="molecule type" value="Genomic_DNA"/>
</dbReference>
<protein>
    <submittedName>
        <fullName evidence="1">Uncharacterized protein</fullName>
    </submittedName>
</protein>
<sequence length="68" mass="7217">MNKNALKTAGLVAVIALLALEALSFVVTLIDPQGGILRIDMSKPLSHVIIAAVALVIGVYVYVRESKK</sequence>
<gene>
    <name evidence="1" type="ORF">SAMN06297397_1441</name>
</gene>
<comment type="caution">
    <text evidence="1">The sequence shown here is derived from an EMBL/GenBank/DDBJ whole genome shotgun (WGS) entry which is preliminary data.</text>
</comment>
<accession>A0AC61PKV4</accession>
<proteinExistence type="predicted"/>
<evidence type="ECO:0000313" key="2">
    <source>
        <dbReference type="Proteomes" id="UP000192328"/>
    </source>
</evidence>
<evidence type="ECO:0000313" key="1">
    <source>
        <dbReference type="EMBL" id="SMC57439.1"/>
    </source>
</evidence>
<reference evidence="1" key="1">
    <citation type="submission" date="2017-04" db="EMBL/GenBank/DDBJ databases">
        <authorList>
            <person name="Varghese N."/>
            <person name="Submissions S."/>
        </authorList>
    </citation>
    <scope>NUCLEOTIDE SEQUENCE</scope>
    <source>
        <strain evidence="1">WTE2008</strain>
    </source>
</reference>
<name>A0AC61PKV4_9FIRM</name>
<keyword evidence="2" id="KW-1185">Reference proteome</keyword>